<keyword evidence="2" id="KW-1185">Reference proteome</keyword>
<reference evidence="1 2" key="1">
    <citation type="submission" date="2019-07" db="EMBL/GenBank/DDBJ databases">
        <title>Draft genome for Aliikangiella sp. M105.</title>
        <authorList>
            <person name="Wang G."/>
        </authorList>
    </citation>
    <scope>NUCLEOTIDE SEQUENCE [LARGE SCALE GENOMIC DNA]</scope>
    <source>
        <strain evidence="1 2">M105</strain>
    </source>
</reference>
<dbReference type="GO" id="GO:0006352">
    <property type="term" value="P:DNA-templated transcription initiation"/>
    <property type="evidence" value="ECO:0007669"/>
    <property type="project" value="InterPro"/>
</dbReference>
<name>A0A545UEQ4_9GAMM</name>
<proteinExistence type="predicted"/>
<gene>
    <name evidence="1" type="ORF">FLL46_11205</name>
</gene>
<dbReference type="OrthoDB" id="5513017at2"/>
<dbReference type="GO" id="GO:0003700">
    <property type="term" value="F:DNA-binding transcription factor activity"/>
    <property type="evidence" value="ECO:0007669"/>
    <property type="project" value="InterPro"/>
</dbReference>
<dbReference type="SUPFAM" id="SSF88946">
    <property type="entry name" value="Sigma2 domain of RNA polymerase sigma factors"/>
    <property type="match status" value="1"/>
</dbReference>
<dbReference type="InterPro" id="IPR013324">
    <property type="entry name" value="RNA_pol_sigma_r3/r4-like"/>
</dbReference>
<dbReference type="EMBL" id="VIKS01000006">
    <property type="protein sequence ID" value="TQV87938.1"/>
    <property type="molecule type" value="Genomic_DNA"/>
</dbReference>
<dbReference type="NCBIfam" id="TIGR02937">
    <property type="entry name" value="sigma70-ECF"/>
    <property type="match status" value="1"/>
</dbReference>
<dbReference type="InterPro" id="IPR014284">
    <property type="entry name" value="RNA_pol_sigma-70_dom"/>
</dbReference>
<evidence type="ECO:0000313" key="2">
    <source>
        <dbReference type="Proteomes" id="UP000315439"/>
    </source>
</evidence>
<dbReference type="AlphaFoldDB" id="A0A545UEQ4"/>
<organism evidence="1 2">
    <name type="scientific">Aliikangiella coralliicola</name>
    <dbReference type="NCBI Taxonomy" id="2592383"/>
    <lineage>
        <taxon>Bacteria</taxon>
        <taxon>Pseudomonadati</taxon>
        <taxon>Pseudomonadota</taxon>
        <taxon>Gammaproteobacteria</taxon>
        <taxon>Oceanospirillales</taxon>
        <taxon>Pleioneaceae</taxon>
        <taxon>Aliikangiella</taxon>
    </lineage>
</organism>
<accession>A0A545UEQ4</accession>
<dbReference type="Gene3D" id="1.10.1740.10">
    <property type="match status" value="1"/>
</dbReference>
<dbReference type="InterPro" id="IPR013325">
    <property type="entry name" value="RNA_pol_sigma_r2"/>
</dbReference>
<sequence>MIVSSPRNERTKNMESKACASKQGISLISDCKSKIEASSVLDIVSQAISGNRHAIRRLIRLLTPVIQSSVAHILTRTRSDSSSCDIHAEVADYCQDIFMLLFKNDSKILRSWDPDKGMSLNSFISLITKRRVISALRQEKLTHRLDDKTIEQKIECHRNVPDIETQFIERQLLLNIISSLKKDISELGYDLFIQLFLFERTPEEISAKTGVSKNSIYVWKNRLRKKAKDILQKLELEEAQNKTSAKKQTSHQEAYVDE</sequence>
<protein>
    <submittedName>
        <fullName evidence="1">Sigma-70 family RNA polymerase sigma factor</fullName>
    </submittedName>
</protein>
<comment type="caution">
    <text evidence="1">The sequence shown here is derived from an EMBL/GenBank/DDBJ whole genome shotgun (WGS) entry which is preliminary data.</text>
</comment>
<dbReference type="Proteomes" id="UP000315439">
    <property type="component" value="Unassembled WGS sequence"/>
</dbReference>
<evidence type="ECO:0000313" key="1">
    <source>
        <dbReference type="EMBL" id="TQV87938.1"/>
    </source>
</evidence>
<dbReference type="SUPFAM" id="SSF88659">
    <property type="entry name" value="Sigma3 and sigma4 domains of RNA polymerase sigma factors"/>
    <property type="match status" value="1"/>
</dbReference>